<dbReference type="Proteomes" id="UP001595555">
    <property type="component" value="Unassembled WGS sequence"/>
</dbReference>
<feature type="signal peptide" evidence="1">
    <location>
        <begin position="1"/>
        <end position="26"/>
    </location>
</feature>
<dbReference type="RefSeq" id="WP_378119469.1">
    <property type="nucleotide sequence ID" value="NZ_JBHRTF010000004.1"/>
</dbReference>
<dbReference type="Gene3D" id="3.10.450.710">
    <property type="entry name" value="Tgt2/MlaC"/>
    <property type="match status" value="1"/>
</dbReference>
<dbReference type="PANTHER" id="PTHR36573:SF1">
    <property type="entry name" value="INTERMEMBRANE PHOSPHOLIPID TRANSPORT SYSTEM BINDING PROTEIN MLAC"/>
    <property type="match status" value="1"/>
</dbReference>
<gene>
    <name evidence="2" type="ORF">ACFODX_12200</name>
</gene>
<comment type="caution">
    <text evidence="2">The sequence shown here is derived from an EMBL/GenBank/DDBJ whole genome shotgun (WGS) entry which is preliminary data.</text>
</comment>
<dbReference type="PIRSF" id="PIRSF004649">
    <property type="entry name" value="MlaC"/>
    <property type="match status" value="1"/>
</dbReference>
<protein>
    <submittedName>
        <fullName evidence="2">Phospholipid-binding protein MlaC</fullName>
    </submittedName>
</protein>
<evidence type="ECO:0000313" key="3">
    <source>
        <dbReference type="Proteomes" id="UP001595555"/>
    </source>
</evidence>
<dbReference type="EMBL" id="JBHRTF010000004">
    <property type="protein sequence ID" value="MFC3116324.1"/>
    <property type="molecule type" value="Genomic_DNA"/>
</dbReference>
<feature type="chain" id="PRO_5047499454" evidence="1">
    <location>
        <begin position="27"/>
        <end position="205"/>
    </location>
</feature>
<keyword evidence="3" id="KW-1185">Reference proteome</keyword>
<dbReference type="InterPro" id="IPR008869">
    <property type="entry name" value="MlaC/ttg2D"/>
</dbReference>
<sequence length="205" mass="22551">MKYVFTNLSRFVLGMLLLLGFQISQAADATQSPQIIVETVAQELFGLVKTKNTDKMADEVYFKQVEKALEEVVNFPFIAASVMGKAAYSKATPAQREQFQKVFKDGMVKSLGKGVLGYADSKVVIAGVDDSNPNRQVVKQEVSADGATHKLNYTMRKEKSGEWKLINVVLNGVNLGQSFSGQFKASLKKYNGDIDKVIANWLADA</sequence>
<accession>A0ABV7FFF6</accession>
<evidence type="ECO:0000256" key="1">
    <source>
        <dbReference type="SAM" id="SignalP"/>
    </source>
</evidence>
<reference evidence="3" key="1">
    <citation type="journal article" date="2019" name="Int. J. Syst. Evol. Microbiol.">
        <title>The Global Catalogue of Microorganisms (GCM) 10K type strain sequencing project: providing services to taxonomists for standard genome sequencing and annotation.</title>
        <authorList>
            <consortium name="The Broad Institute Genomics Platform"/>
            <consortium name="The Broad Institute Genome Sequencing Center for Infectious Disease"/>
            <person name="Wu L."/>
            <person name="Ma J."/>
        </authorList>
    </citation>
    <scope>NUCLEOTIDE SEQUENCE [LARGE SCALE GENOMIC DNA]</scope>
    <source>
        <strain evidence="3">KCTC 52237</strain>
    </source>
</reference>
<dbReference type="Pfam" id="PF05494">
    <property type="entry name" value="MlaC"/>
    <property type="match status" value="1"/>
</dbReference>
<dbReference type="PANTHER" id="PTHR36573">
    <property type="entry name" value="INTERMEMBRANE PHOSPHOLIPID TRANSPORT SYSTEM BINDING PROTEIN MLAC"/>
    <property type="match status" value="1"/>
</dbReference>
<name>A0ABV7FFF6_9GAMM</name>
<keyword evidence="1" id="KW-0732">Signal</keyword>
<proteinExistence type="predicted"/>
<evidence type="ECO:0000313" key="2">
    <source>
        <dbReference type="EMBL" id="MFC3116324.1"/>
    </source>
</evidence>
<organism evidence="2 3">
    <name type="scientific">Cellvibrio fontiphilus</name>
    <dbReference type="NCBI Taxonomy" id="1815559"/>
    <lineage>
        <taxon>Bacteria</taxon>
        <taxon>Pseudomonadati</taxon>
        <taxon>Pseudomonadota</taxon>
        <taxon>Gammaproteobacteria</taxon>
        <taxon>Cellvibrionales</taxon>
        <taxon>Cellvibrionaceae</taxon>
        <taxon>Cellvibrio</taxon>
    </lineage>
</organism>
<dbReference type="InterPro" id="IPR042245">
    <property type="entry name" value="Tgt2/MlaC_sf"/>
</dbReference>